<organism evidence="6 7">
    <name type="scientific">Marinirhabdus gelatinilytica</name>
    <dbReference type="NCBI Taxonomy" id="1703343"/>
    <lineage>
        <taxon>Bacteria</taxon>
        <taxon>Pseudomonadati</taxon>
        <taxon>Bacteroidota</taxon>
        <taxon>Flavobacteriia</taxon>
        <taxon>Flavobacteriales</taxon>
        <taxon>Flavobacteriaceae</taxon>
    </lineage>
</organism>
<keyword evidence="7" id="KW-1185">Reference proteome</keyword>
<gene>
    <name evidence="6" type="ORF">C8D94_103229</name>
</gene>
<evidence type="ECO:0000256" key="4">
    <source>
        <dbReference type="ARBA" id="ARBA00023136"/>
    </source>
</evidence>
<feature type="transmembrane region" description="Helical" evidence="5">
    <location>
        <begin position="50"/>
        <end position="68"/>
    </location>
</feature>
<feature type="transmembrane region" description="Helical" evidence="5">
    <location>
        <begin position="74"/>
        <end position="92"/>
    </location>
</feature>
<evidence type="ECO:0000313" key="7">
    <source>
        <dbReference type="Proteomes" id="UP000255317"/>
    </source>
</evidence>
<evidence type="ECO:0000256" key="2">
    <source>
        <dbReference type="ARBA" id="ARBA00022692"/>
    </source>
</evidence>
<name>A0A370QAK2_9FLAO</name>
<reference evidence="6 7" key="1">
    <citation type="submission" date="2018-07" db="EMBL/GenBank/DDBJ databases">
        <title>Genomic Encyclopedia of Type Strains, Phase IV (KMG-IV): sequencing the most valuable type-strain genomes for metagenomic binning, comparative biology and taxonomic classification.</title>
        <authorList>
            <person name="Goeker M."/>
        </authorList>
    </citation>
    <scope>NUCLEOTIDE SEQUENCE [LARGE SCALE GENOMIC DNA]</scope>
    <source>
        <strain evidence="6 7">DSM 101478</strain>
    </source>
</reference>
<dbReference type="AlphaFoldDB" id="A0A370QAK2"/>
<evidence type="ECO:0008006" key="8">
    <source>
        <dbReference type="Google" id="ProtNLM"/>
    </source>
</evidence>
<evidence type="ECO:0000256" key="5">
    <source>
        <dbReference type="SAM" id="Phobius"/>
    </source>
</evidence>
<keyword evidence="3 5" id="KW-1133">Transmembrane helix</keyword>
<dbReference type="Proteomes" id="UP000255317">
    <property type="component" value="Unassembled WGS sequence"/>
</dbReference>
<dbReference type="OrthoDB" id="6400719at2"/>
<dbReference type="EMBL" id="QRAO01000003">
    <property type="protein sequence ID" value="RDK85404.1"/>
    <property type="molecule type" value="Genomic_DNA"/>
</dbReference>
<sequence length="114" mass="12851">METQQTVEEGKTMAIIAYVTVIGLIIAFIINNDKKNSFTAYHIRQSLGIYILWFALSLAHTALSFIVHIPLLSWIIYICMIALVVIGLIAAMQGERKPVPIVGEKFQEWFKNIG</sequence>
<dbReference type="RefSeq" id="WP_115123828.1">
    <property type="nucleotide sequence ID" value="NZ_QRAO01000003.1"/>
</dbReference>
<keyword evidence="4 5" id="KW-0472">Membrane</keyword>
<keyword evidence="2 5" id="KW-0812">Transmembrane</keyword>
<evidence type="ECO:0000313" key="6">
    <source>
        <dbReference type="EMBL" id="RDK85404.1"/>
    </source>
</evidence>
<evidence type="ECO:0000256" key="1">
    <source>
        <dbReference type="ARBA" id="ARBA00004141"/>
    </source>
</evidence>
<comment type="subcellular location">
    <subcellularLocation>
        <location evidence="1">Membrane</location>
        <topology evidence="1">Multi-pass membrane protein</topology>
    </subcellularLocation>
</comment>
<comment type="caution">
    <text evidence="6">The sequence shown here is derived from an EMBL/GenBank/DDBJ whole genome shotgun (WGS) entry which is preliminary data.</text>
</comment>
<dbReference type="InterPro" id="IPR019109">
    <property type="entry name" value="MamF_MmsF"/>
</dbReference>
<proteinExistence type="predicted"/>
<dbReference type="Pfam" id="PF09685">
    <property type="entry name" value="MamF_MmsF"/>
    <property type="match status" value="1"/>
</dbReference>
<accession>A0A370QAK2</accession>
<protein>
    <recommendedName>
        <fullName evidence="8">DUF4870 domain-containing protein</fullName>
    </recommendedName>
</protein>
<evidence type="ECO:0000256" key="3">
    <source>
        <dbReference type="ARBA" id="ARBA00022989"/>
    </source>
</evidence>
<feature type="transmembrane region" description="Helical" evidence="5">
    <location>
        <begin position="12"/>
        <end position="30"/>
    </location>
</feature>